<dbReference type="Pfam" id="PF00682">
    <property type="entry name" value="HMGL-like"/>
    <property type="match status" value="1"/>
</dbReference>
<dbReference type="InterPro" id="IPR013785">
    <property type="entry name" value="Aldolase_TIM"/>
</dbReference>
<evidence type="ECO:0000256" key="3">
    <source>
        <dbReference type="ARBA" id="ARBA00023239"/>
    </source>
</evidence>
<dbReference type="GO" id="GO:0046872">
    <property type="term" value="F:metal ion binding"/>
    <property type="evidence" value="ECO:0007669"/>
    <property type="project" value="UniProtKB-KW"/>
</dbReference>
<dbReference type="CDD" id="cd07938">
    <property type="entry name" value="DRE_TIM_HMGL"/>
    <property type="match status" value="1"/>
</dbReference>
<dbReference type="KEGG" id="sand:H3309_09655"/>
<dbReference type="InterPro" id="IPR043594">
    <property type="entry name" value="HMGL"/>
</dbReference>
<dbReference type="GO" id="GO:0004419">
    <property type="term" value="F:hydroxymethylglutaryl-CoA lyase activity"/>
    <property type="evidence" value="ECO:0007669"/>
    <property type="project" value="TreeGrafter"/>
</dbReference>
<dbReference type="GO" id="GO:0046951">
    <property type="term" value="P:ketone body biosynthetic process"/>
    <property type="evidence" value="ECO:0007669"/>
    <property type="project" value="TreeGrafter"/>
</dbReference>
<evidence type="ECO:0000313" key="5">
    <source>
        <dbReference type="EMBL" id="QMW21682.1"/>
    </source>
</evidence>
<dbReference type="InterPro" id="IPR000891">
    <property type="entry name" value="PYR_CT"/>
</dbReference>
<dbReference type="GO" id="GO:0006552">
    <property type="term" value="P:L-leucine catabolic process"/>
    <property type="evidence" value="ECO:0007669"/>
    <property type="project" value="TreeGrafter"/>
</dbReference>
<reference evidence="5 6" key="1">
    <citation type="submission" date="2020-07" db="EMBL/GenBank/DDBJ databases">
        <title>Complete genome sequence for Sandaracinobacter sp. M6.</title>
        <authorList>
            <person name="Tang Y."/>
            <person name="Liu Q."/>
            <person name="Guo Z."/>
            <person name="Lei P."/>
            <person name="Huang B."/>
        </authorList>
    </citation>
    <scope>NUCLEOTIDE SEQUENCE [LARGE SCALE GENOMIC DNA]</scope>
    <source>
        <strain evidence="5 6">M6</strain>
    </source>
</reference>
<protein>
    <submittedName>
        <fullName evidence="5">Hydroxymethylglutaryl-CoA lyase</fullName>
    </submittedName>
</protein>
<sequence length="308" mass="31948">MPVPPAGEIQIVEVGARDGLQNEAEIIGTGHKVALLTRLIDAGLRRFEVASFVNPARVPQMADGEAVIAALPDRPDVRYIGLCLNKRGVLRALATRDGGKRGVDEAGCVLVASDTFGQKNQGQTIAEGIAENRAMLRLAREGGLFAQVTISAAFGCPFEGHVPPETVARLAAEMADAGAQEIALADTIGVGVPSQVTDLLGRVAEAAPGVPLRVHFHNTRNTGIANAWAAIMAGVTTLDSSLGGLGGCPFAPRATGNIATEDLLFLADRSAITTGVDLAKLIAINNWFETILGRPMPSMVAKAGGFSA</sequence>
<evidence type="ECO:0000256" key="1">
    <source>
        <dbReference type="ARBA" id="ARBA00009405"/>
    </source>
</evidence>
<comment type="similarity">
    <text evidence="1">Belongs to the HMG-CoA lyase family.</text>
</comment>
<keyword evidence="6" id="KW-1185">Reference proteome</keyword>
<dbReference type="EMBL" id="CP059851">
    <property type="protein sequence ID" value="QMW21682.1"/>
    <property type="molecule type" value="Genomic_DNA"/>
</dbReference>
<accession>A0A7G5IE90</accession>
<evidence type="ECO:0000313" key="6">
    <source>
        <dbReference type="Proteomes" id="UP000515292"/>
    </source>
</evidence>
<keyword evidence="3 5" id="KW-0456">Lyase</keyword>
<evidence type="ECO:0000259" key="4">
    <source>
        <dbReference type="PROSITE" id="PS50991"/>
    </source>
</evidence>
<dbReference type="PROSITE" id="PS50991">
    <property type="entry name" value="PYR_CT"/>
    <property type="match status" value="1"/>
</dbReference>
<dbReference type="SUPFAM" id="SSF51569">
    <property type="entry name" value="Aldolase"/>
    <property type="match status" value="1"/>
</dbReference>
<proteinExistence type="inferred from homology"/>
<keyword evidence="2" id="KW-0479">Metal-binding</keyword>
<gene>
    <name evidence="5" type="ORF">H3309_09655</name>
</gene>
<dbReference type="NCBIfam" id="NF004283">
    <property type="entry name" value="PRK05692.1"/>
    <property type="match status" value="1"/>
</dbReference>
<dbReference type="Proteomes" id="UP000515292">
    <property type="component" value="Chromosome"/>
</dbReference>
<dbReference type="AlphaFoldDB" id="A0A7G5IE90"/>
<feature type="domain" description="Pyruvate carboxyltransferase" evidence="4">
    <location>
        <begin position="9"/>
        <end position="282"/>
    </location>
</feature>
<dbReference type="PANTHER" id="PTHR42738:SF7">
    <property type="entry name" value="HYDROXYMETHYLGLUTARYL-COA LYASE"/>
    <property type="match status" value="1"/>
</dbReference>
<dbReference type="Gene3D" id="3.20.20.70">
    <property type="entry name" value="Aldolase class I"/>
    <property type="match status" value="1"/>
</dbReference>
<organism evidence="5 6">
    <name type="scientific">Sandaracinobacteroides saxicola</name>
    <dbReference type="NCBI Taxonomy" id="2759707"/>
    <lineage>
        <taxon>Bacteria</taxon>
        <taxon>Pseudomonadati</taxon>
        <taxon>Pseudomonadota</taxon>
        <taxon>Alphaproteobacteria</taxon>
        <taxon>Sphingomonadales</taxon>
        <taxon>Sphingosinicellaceae</taxon>
        <taxon>Sandaracinobacteroides</taxon>
    </lineage>
</organism>
<evidence type="ECO:0000256" key="2">
    <source>
        <dbReference type="ARBA" id="ARBA00022723"/>
    </source>
</evidence>
<name>A0A7G5IE90_9SPHN</name>
<dbReference type="PANTHER" id="PTHR42738">
    <property type="entry name" value="HYDROXYMETHYLGLUTARYL-COA LYASE"/>
    <property type="match status" value="1"/>
</dbReference>